<dbReference type="OrthoDB" id="1724700at2759"/>
<sequence length="137" mass="15186">MLHNHQTSIISFTSSHDSLTKLSKYCLHPKCSTNTEKFSVFLAGVDEETKARILGLTGFNKRDCNQLLLKITTKISAVSARHLSYAGQLQVINSVLFSLHNFWGSVFIHPQSIFKAVDLSTPVILRIVVGIGRGCIK</sequence>
<dbReference type="PANTHER" id="PTHR33116:SF84">
    <property type="entry name" value="RNA-DIRECTED DNA POLYMERASE"/>
    <property type="match status" value="1"/>
</dbReference>
<protein>
    <submittedName>
        <fullName evidence="1">Uncharacterized protein</fullName>
    </submittedName>
</protein>
<organism evidence="1 2">
    <name type="scientific">Solanum commersonii</name>
    <name type="common">Commerson's wild potato</name>
    <name type="synonym">Commerson's nightshade</name>
    <dbReference type="NCBI Taxonomy" id="4109"/>
    <lineage>
        <taxon>Eukaryota</taxon>
        <taxon>Viridiplantae</taxon>
        <taxon>Streptophyta</taxon>
        <taxon>Embryophyta</taxon>
        <taxon>Tracheophyta</taxon>
        <taxon>Spermatophyta</taxon>
        <taxon>Magnoliopsida</taxon>
        <taxon>eudicotyledons</taxon>
        <taxon>Gunneridae</taxon>
        <taxon>Pentapetalae</taxon>
        <taxon>asterids</taxon>
        <taxon>lamiids</taxon>
        <taxon>Solanales</taxon>
        <taxon>Solanaceae</taxon>
        <taxon>Solanoideae</taxon>
        <taxon>Solaneae</taxon>
        <taxon>Solanum</taxon>
    </lineage>
</organism>
<reference evidence="1 2" key="1">
    <citation type="submission" date="2020-09" db="EMBL/GenBank/DDBJ databases">
        <title>De no assembly of potato wild relative species, Solanum commersonii.</title>
        <authorList>
            <person name="Cho K."/>
        </authorList>
    </citation>
    <scope>NUCLEOTIDE SEQUENCE [LARGE SCALE GENOMIC DNA]</scope>
    <source>
        <strain evidence="1">LZ3.2</strain>
        <tissue evidence="1">Leaf</tissue>
    </source>
</reference>
<proteinExistence type="predicted"/>
<dbReference type="Proteomes" id="UP000824120">
    <property type="component" value="Chromosome 11"/>
</dbReference>
<comment type="caution">
    <text evidence="1">The sequence shown here is derived from an EMBL/GenBank/DDBJ whole genome shotgun (WGS) entry which is preliminary data.</text>
</comment>
<evidence type="ECO:0000313" key="2">
    <source>
        <dbReference type="Proteomes" id="UP000824120"/>
    </source>
</evidence>
<accession>A0A9J5WFN1</accession>
<dbReference type="EMBL" id="JACXVP010000011">
    <property type="protein sequence ID" value="KAG5574277.1"/>
    <property type="molecule type" value="Genomic_DNA"/>
</dbReference>
<dbReference type="PANTHER" id="PTHR33116">
    <property type="entry name" value="REVERSE TRANSCRIPTASE ZINC-BINDING DOMAIN-CONTAINING PROTEIN-RELATED-RELATED"/>
    <property type="match status" value="1"/>
</dbReference>
<dbReference type="AlphaFoldDB" id="A0A9J5WFN1"/>
<keyword evidence="2" id="KW-1185">Reference proteome</keyword>
<name>A0A9J5WFN1_SOLCO</name>
<gene>
    <name evidence="1" type="ORF">H5410_054411</name>
</gene>
<evidence type="ECO:0000313" key="1">
    <source>
        <dbReference type="EMBL" id="KAG5574277.1"/>
    </source>
</evidence>